<dbReference type="SUPFAM" id="SSF53098">
    <property type="entry name" value="Ribonuclease H-like"/>
    <property type="match status" value="1"/>
</dbReference>
<evidence type="ECO:0000313" key="2">
    <source>
        <dbReference type="Proteomes" id="UP000198211"/>
    </source>
</evidence>
<keyword evidence="2" id="KW-1185">Reference proteome</keyword>
<comment type="caution">
    <text evidence="1">The sequence shown here is derived from an EMBL/GenBank/DDBJ whole genome shotgun (WGS) entry which is preliminary data.</text>
</comment>
<name>A0A225UY41_9STRA</name>
<proteinExistence type="predicted"/>
<dbReference type="AlphaFoldDB" id="A0A225UY41"/>
<dbReference type="OrthoDB" id="92287at2759"/>
<evidence type="ECO:0000313" key="1">
    <source>
        <dbReference type="EMBL" id="OWY97738.1"/>
    </source>
</evidence>
<dbReference type="InterPro" id="IPR012337">
    <property type="entry name" value="RNaseH-like_sf"/>
</dbReference>
<protein>
    <submittedName>
        <fullName evidence="1">Uncharacterized protein</fullName>
    </submittedName>
</protein>
<sequence>MPSLFWSSFATGSNSETAAFLATHLKRVLGEVQQQTGAVVAGVLTDNASNLGVAWQLLVEKLPVIGGGCSAHVLNLLIQDMFKLNVFKTSQAKALAITTFVRDHHAPLSQFQTMLKETCNDHRRTLSASAAMRWYSLHACLSRVPKNKGLLKNPFLERGHTELLARSASTRTTVVKLQQVQIDLRDRSFWWELGQVVVFLDPVIEALRELESDTCPTSHVYSRFR</sequence>
<dbReference type="EMBL" id="NBNE01010119">
    <property type="protein sequence ID" value="OWY97738.1"/>
    <property type="molecule type" value="Genomic_DNA"/>
</dbReference>
<reference evidence="2" key="1">
    <citation type="submission" date="2017-03" db="EMBL/GenBank/DDBJ databases">
        <title>Phytopthora megakarya and P. palmivora, two closely related causual agents of cacao black pod achieved similar genome size and gene model numbers by different mechanisms.</title>
        <authorList>
            <person name="Ali S."/>
            <person name="Shao J."/>
            <person name="Larry D.J."/>
            <person name="Kronmiller B."/>
            <person name="Shen D."/>
            <person name="Strem M.D."/>
            <person name="Melnick R.L."/>
            <person name="Guiltinan M.J."/>
            <person name="Tyler B.M."/>
            <person name="Meinhardt L.W."/>
            <person name="Bailey B.A."/>
        </authorList>
    </citation>
    <scope>NUCLEOTIDE SEQUENCE [LARGE SCALE GENOMIC DNA]</scope>
    <source>
        <strain evidence="2">zdho120</strain>
    </source>
</reference>
<accession>A0A225UY41</accession>
<organism evidence="1 2">
    <name type="scientific">Phytophthora megakarya</name>
    <dbReference type="NCBI Taxonomy" id="4795"/>
    <lineage>
        <taxon>Eukaryota</taxon>
        <taxon>Sar</taxon>
        <taxon>Stramenopiles</taxon>
        <taxon>Oomycota</taxon>
        <taxon>Peronosporomycetes</taxon>
        <taxon>Peronosporales</taxon>
        <taxon>Peronosporaceae</taxon>
        <taxon>Phytophthora</taxon>
    </lineage>
</organism>
<dbReference type="STRING" id="4795.A0A225UY41"/>
<dbReference type="Proteomes" id="UP000198211">
    <property type="component" value="Unassembled WGS sequence"/>
</dbReference>
<gene>
    <name evidence="1" type="ORF">PHMEG_00031662</name>
</gene>